<name>A0A183IJ59_9BILA</name>
<sequence>MGQTDISARDARIVANHSQPFLCIFQYLVFKSFTFLSAGFLAPRELAQTAYFFATDSLHLSTFCLRYRPAVVACICIHLACSWAKWEPTTFAQCDFDRGSGSPRFGFLGDNRSVDFQSPQCCSPMPWKVPGCAEMETIPMSQEGKPWYSYVDSSLTKKTLEALAHEFACICEKAPERWKLRRLGTRKEPMMTAPLPSSSYILQNRSNDAVVLSSKEEVSKPVKGEQPLHERSGILLSSTNKNLDRLPEGIVKHEPIASTADAASPRKPKSESPNIIDLKCYKERREKELAAASKASADGNEPVTHRKSFIPDISLKSELFTEFGRIDAFDPHSYSHASSHRVPPAHSTSHSSSQQMTVGDISRKRSFTTMVAAASTSTANSVVGSSSSASRPKVRKEESTHFSGGGSGDSNKNTVHRLKLSLKPVLVDSQKNSSPSLKPLLVSQTQASSSHGKIHTSLPTTLSASSHHGASAKHDLPLSSTGTHSQSANSVGAVAADLAKKAIDRSGHSRSGRSSSTSDRHSRPPDGASYSGRSSAIGSSAEKHKVKTSTALPELGRKDSRKSFNFLTFNEEQLKRALSKALSMQKTQSVQPPSTSHPSPLPHPQEGNPTMTGNPLQPPLPPDILLPPPPPPSRSLVEDKRTKKDTERAVCVFLVVASSNSFSIEFAKHMLVGSVLKNTL</sequence>
<dbReference type="OrthoDB" id="25002at2759"/>
<dbReference type="WBParaSite" id="SBAD_0000381901-mRNA-1">
    <property type="protein sequence ID" value="SBAD_0000381901-mRNA-1"/>
    <property type="gene ID" value="SBAD_0000381901"/>
</dbReference>
<keyword evidence="1" id="KW-0195">Cyclin</keyword>
<evidence type="ECO:0000313" key="5">
    <source>
        <dbReference type="WBParaSite" id="SBAD_0000381901-mRNA-1"/>
    </source>
</evidence>
<dbReference type="Proteomes" id="UP000270296">
    <property type="component" value="Unassembled WGS sequence"/>
</dbReference>
<dbReference type="InterPro" id="IPR036915">
    <property type="entry name" value="Cyclin-like_sf"/>
</dbReference>
<dbReference type="CDD" id="cd20539">
    <property type="entry name" value="CYCLIN_CCNT_rpt2"/>
    <property type="match status" value="1"/>
</dbReference>
<dbReference type="AlphaFoldDB" id="A0A183IJ59"/>
<feature type="region of interest" description="Disordered" evidence="2">
    <location>
        <begin position="378"/>
        <end position="414"/>
    </location>
</feature>
<feature type="compositionally biased region" description="Polar residues" evidence="2">
    <location>
        <begin position="429"/>
        <end position="462"/>
    </location>
</feature>
<dbReference type="EMBL" id="UZAM01007870">
    <property type="protein sequence ID" value="VDP01938.1"/>
    <property type="molecule type" value="Genomic_DNA"/>
</dbReference>
<feature type="compositionally biased region" description="Basic and acidic residues" evidence="2">
    <location>
        <begin position="242"/>
        <end position="255"/>
    </location>
</feature>
<evidence type="ECO:0000313" key="4">
    <source>
        <dbReference type="Proteomes" id="UP000270296"/>
    </source>
</evidence>
<feature type="region of interest" description="Disordered" evidence="2">
    <location>
        <begin position="580"/>
        <end position="642"/>
    </location>
</feature>
<dbReference type="GO" id="GO:0016538">
    <property type="term" value="F:cyclin-dependent protein serine/threonine kinase regulator activity"/>
    <property type="evidence" value="ECO:0007669"/>
    <property type="project" value="InterPro"/>
</dbReference>
<feature type="compositionally biased region" description="Low complexity" evidence="2">
    <location>
        <begin position="378"/>
        <end position="390"/>
    </location>
</feature>
<protein>
    <submittedName>
        <fullName evidence="5">GPI-anchored protein pfl2</fullName>
    </submittedName>
</protein>
<accession>A0A183IJ59</accession>
<dbReference type="Pfam" id="PF21797">
    <property type="entry name" value="CycT2-like_C"/>
    <property type="match status" value="2"/>
</dbReference>
<proteinExistence type="predicted"/>
<dbReference type="InterPro" id="IPR043198">
    <property type="entry name" value="Cyclin/Ssn8"/>
</dbReference>
<dbReference type="GO" id="GO:0006357">
    <property type="term" value="P:regulation of transcription by RNA polymerase II"/>
    <property type="evidence" value="ECO:0007669"/>
    <property type="project" value="InterPro"/>
</dbReference>
<feature type="compositionally biased region" description="Pro residues" evidence="2">
    <location>
        <begin position="616"/>
        <end position="633"/>
    </location>
</feature>
<evidence type="ECO:0000256" key="2">
    <source>
        <dbReference type="SAM" id="MobiDB-lite"/>
    </source>
</evidence>
<reference evidence="3 4" key="2">
    <citation type="submission" date="2018-11" db="EMBL/GenBank/DDBJ databases">
        <authorList>
            <consortium name="Pathogen Informatics"/>
        </authorList>
    </citation>
    <scope>NUCLEOTIDE SEQUENCE [LARGE SCALE GENOMIC DNA]</scope>
</reference>
<feature type="compositionally biased region" description="Polar residues" evidence="2">
    <location>
        <begin position="478"/>
        <end position="490"/>
    </location>
</feature>
<feature type="compositionally biased region" description="Low complexity" evidence="2">
    <location>
        <begin position="346"/>
        <end position="357"/>
    </location>
</feature>
<feature type="compositionally biased region" description="Low complexity" evidence="2">
    <location>
        <begin position="527"/>
        <end position="540"/>
    </location>
</feature>
<gene>
    <name evidence="3" type="ORF">SBAD_LOCUS3655</name>
</gene>
<feature type="region of interest" description="Disordered" evidence="2">
    <location>
        <begin position="216"/>
        <end position="277"/>
    </location>
</feature>
<evidence type="ECO:0000256" key="1">
    <source>
        <dbReference type="ARBA" id="ARBA00023127"/>
    </source>
</evidence>
<reference evidence="5" key="1">
    <citation type="submission" date="2016-06" db="UniProtKB">
        <authorList>
            <consortium name="WormBaseParasite"/>
        </authorList>
    </citation>
    <scope>IDENTIFICATION</scope>
</reference>
<feature type="compositionally biased region" description="Basic and acidic residues" evidence="2">
    <location>
        <begin position="216"/>
        <end position="232"/>
    </location>
</feature>
<dbReference type="SUPFAM" id="SSF47954">
    <property type="entry name" value="Cyclin-like"/>
    <property type="match status" value="1"/>
</dbReference>
<feature type="compositionally biased region" description="Polar residues" evidence="2">
    <location>
        <begin position="582"/>
        <end position="591"/>
    </location>
</feature>
<keyword evidence="4" id="KW-1185">Reference proteome</keyword>
<dbReference type="Gene3D" id="1.10.472.10">
    <property type="entry name" value="Cyclin-like"/>
    <property type="match status" value="1"/>
</dbReference>
<dbReference type="PANTHER" id="PTHR10026">
    <property type="entry name" value="CYCLIN"/>
    <property type="match status" value="1"/>
</dbReference>
<feature type="compositionally biased region" description="Basic and acidic residues" evidence="2">
    <location>
        <begin position="498"/>
        <end position="507"/>
    </location>
</feature>
<feature type="region of interest" description="Disordered" evidence="2">
    <location>
        <begin position="334"/>
        <end position="359"/>
    </location>
</feature>
<feature type="region of interest" description="Disordered" evidence="2">
    <location>
        <begin position="428"/>
        <end position="554"/>
    </location>
</feature>
<organism evidence="5">
    <name type="scientific">Soboliphyme baturini</name>
    <dbReference type="NCBI Taxonomy" id="241478"/>
    <lineage>
        <taxon>Eukaryota</taxon>
        <taxon>Metazoa</taxon>
        <taxon>Ecdysozoa</taxon>
        <taxon>Nematoda</taxon>
        <taxon>Enoplea</taxon>
        <taxon>Dorylaimia</taxon>
        <taxon>Dioctophymatida</taxon>
        <taxon>Dioctophymatoidea</taxon>
        <taxon>Soboliphymatidae</taxon>
        <taxon>Soboliphyme</taxon>
    </lineage>
</organism>
<evidence type="ECO:0000313" key="3">
    <source>
        <dbReference type="EMBL" id="VDP01938.1"/>
    </source>
</evidence>